<evidence type="ECO:0000256" key="11">
    <source>
        <dbReference type="SAM" id="MobiDB-lite"/>
    </source>
</evidence>
<dbReference type="PANTHER" id="PTHR30400">
    <property type="entry name" value="MONOFUNCTIONAL BIOSYNTHETIC PEPTIDOGLYCAN TRANSGLYCOSYLASE"/>
    <property type="match status" value="1"/>
</dbReference>
<dbReference type="InterPro" id="IPR036950">
    <property type="entry name" value="PBP_transglycosylase"/>
</dbReference>
<keyword evidence="15" id="KW-1185">Reference proteome</keyword>
<accession>A0A929KVG3</accession>
<dbReference type="RefSeq" id="WP_194110398.1">
    <property type="nucleotide sequence ID" value="NZ_JADFFL010000002.1"/>
</dbReference>
<keyword evidence="2" id="KW-0997">Cell inner membrane</keyword>
<comment type="caution">
    <text evidence="14">The sequence shown here is derived from an EMBL/GenBank/DDBJ whole genome shotgun (WGS) entry which is preliminary data.</text>
</comment>
<protein>
    <submittedName>
        <fullName evidence="14">Transglycosylase domain-containing protein</fullName>
    </submittedName>
</protein>
<feature type="domain" description="Glycosyl transferase family 51" evidence="13">
    <location>
        <begin position="430"/>
        <end position="577"/>
    </location>
</feature>
<dbReference type="Gene3D" id="1.10.3810.10">
    <property type="entry name" value="Biosynthetic peptidoglycan transglycosylase-like"/>
    <property type="match status" value="1"/>
</dbReference>
<gene>
    <name evidence="14" type="ORF">IRJ16_04810</name>
</gene>
<dbReference type="Proteomes" id="UP000622475">
    <property type="component" value="Unassembled WGS sequence"/>
</dbReference>
<evidence type="ECO:0000256" key="4">
    <source>
        <dbReference type="ARBA" id="ARBA00022679"/>
    </source>
</evidence>
<evidence type="ECO:0000256" key="2">
    <source>
        <dbReference type="ARBA" id="ARBA00022519"/>
    </source>
</evidence>
<evidence type="ECO:0000256" key="5">
    <source>
        <dbReference type="ARBA" id="ARBA00022692"/>
    </source>
</evidence>
<keyword evidence="7" id="KW-0573">Peptidoglycan synthesis</keyword>
<keyword evidence="8 12" id="KW-1133">Transmembrane helix</keyword>
<dbReference type="GO" id="GO:0009252">
    <property type="term" value="P:peptidoglycan biosynthetic process"/>
    <property type="evidence" value="ECO:0007669"/>
    <property type="project" value="UniProtKB-KW"/>
</dbReference>
<dbReference type="InterPro" id="IPR023346">
    <property type="entry name" value="Lysozyme-like_dom_sf"/>
</dbReference>
<keyword evidence="4" id="KW-0808">Transferase</keyword>
<organism evidence="14 15">
    <name type="scientific">Mucilaginibacter myungsuensis</name>
    <dbReference type="NCBI Taxonomy" id="649104"/>
    <lineage>
        <taxon>Bacteria</taxon>
        <taxon>Pseudomonadati</taxon>
        <taxon>Bacteroidota</taxon>
        <taxon>Sphingobacteriia</taxon>
        <taxon>Sphingobacteriales</taxon>
        <taxon>Sphingobacteriaceae</taxon>
        <taxon>Mucilaginibacter</taxon>
    </lineage>
</organism>
<dbReference type="EMBL" id="JADFFL010000002">
    <property type="protein sequence ID" value="MBE9661195.1"/>
    <property type="molecule type" value="Genomic_DNA"/>
</dbReference>
<evidence type="ECO:0000256" key="12">
    <source>
        <dbReference type="SAM" id="Phobius"/>
    </source>
</evidence>
<evidence type="ECO:0000256" key="10">
    <source>
        <dbReference type="ARBA" id="ARBA00023316"/>
    </source>
</evidence>
<keyword evidence="9 12" id="KW-0472">Membrane</keyword>
<proteinExistence type="predicted"/>
<dbReference type="InterPro" id="IPR011812">
    <property type="entry name" value="Pep_trsgly"/>
</dbReference>
<dbReference type="GO" id="GO:0071555">
    <property type="term" value="P:cell wall organization"/>
    <property type="evidence" value="ECO:0007669"/>
    <property type="project" value="UniProtKB-KW"/>
</dbReference>
<evidence type="ECO:0000313" key="15">
    <source>
        <dbReference type="Proteomes" id="UP000622475"/>
    </source>
</evidence>
<dbReference type="GO" id="GO:0016020">
    <property type="term" value="C:membrane"/>
    <property type="evidence" value="ECO:0007669"/>
    <property type="project" value="InterPro"/>
</dbReference>
<keyword evidence="5 12" id="KW-0812">Transmembrane</keyword>
<name>A0A929KVG3_9SPHI</name>
<dbReference type="InterPro" id="IPR001264">
    <property type="entry name" value="Glyco_trans_51"/>
</dbReference>
<evidence type="ECO:0000256" key="6">
    <source>
        <dbReference type="ARBA" id="ARBA00022960"/>
    </source>
</evidence>
<dbReference type="GO" id="GO:0008360">
    <property type="term" value="P:regulation of cell shape"/>
    <property type="evidence" value="ECO:0007669"/>
    <property type="project" value="UniProtKB-KW"/>
</dbReference>
<dbReference type="SUPFAM" id="SSF53955">
    <property type="entry name" value="Lysozyme-like"/>
    <property type="match status" value="1"/>
</dbReference>
<keyword evidence="3" id="KW-0328">Glycosyltransferase</keyword>
<evidence type="ECO:0000256" key="3">
    <source>
        <dbReference type="ARBA" id="ARBA00022676"/>
    </source>
</evidence>
<evidence type="ECO:0000313" key="14">
    <source>
        <dbReference type="EMBL" id="MBE9661195.1"/>
    </source>
</evidence>
<dbReference type="AlphaFoldDB" id="A0A929KVG3"/>
<keyword evidence="1" id="KW-1003">Cell membrane</keyword>
<dbReference type="GO" id="GO:0016763">
    <property type="term" value="F:pentosyltransferase activity"/>
    <property type="evidence" value="ECO:0007669"/>
    <property type="project" value="InterPro"/>
</dbReference>
<keyword evidence="6" id="KW-0133">Cell shape</keyword>
<dbReference type="GO" id="GO:0009274">
    <property type="term" value="C:peptidoglycan-based cell wall"/>
    <property type="evidence" value="ECO:0007669"/>
    <property type="project" value="InterPro"/>
</dbReference>
<evidence type="ECO:0000256" key="8">
    <source>
        <dbReference type="ARBA" id="ARBA00022989"/>
    </source>
</evidence>
<evidence type="ECO:0000256" key="1">
    <source>
        <dbReference type="ARBA" id="ARBA00022475"/>
    </source>
</evidence>
<evidence type="ECO:0000256" key="9">
    <source>
        <dbReference type="ARBA" id="ARBA00023136"/>
    </source>
</evidence>
<sequence length="731" mass="82327">MQRLNPKYIRIALIAVSILIVVLLIGGFVAYSKREVMLQKVIAKVKAKAKKDHNLDVKIEGEHFTGLATVAFDAITIVPQGRDSLLKINNFVVGVKLFPLIFGNVKLAEVDMQDGWLNLTDLKGVKNFDFLFRKKKDSTATKSKVDLGEVADNLIKQVLYKIPDNLDMKSFRTIYTNDSSKVTIGVTALIKDGRLTSNIKVNNSDTIWHFAGTMHPSDKNIDISLFADKGKITLPFVEKRFKARVSFDTITTKLNKVDNGGGETKIYSTLSARNLVVNHAALSTTDIVIPSGAIEANIFVGPNYVSVDSSSVIRLKNMTANPYIKYTLNPVKIYEMKVNTGWQNAQDLFDCFPGGTFETLQGIKVVGKLNYKLNFYLDASNPKDVQFDSRLDKDGFKVVGYGKTDFSRLNKPFIYIPYEKGKPMPARDISPKNPNYTPIDQIAPDLRNAVLTAEDPTFYRHNGFVEEAFRKSLATDYIEKKFKRGGSTISMQLVKNAFLSRNKTISRKMEEMLIVWLLENNRIMTKSRMLEVYFNIIEWGRNVYGIGEASRYYFGKTPAELSLGESIYLASIVPKPKSGLYAFLPDGSLNPRLGYYFNLIGNLMEGHGLTAHRDSSYYGMYSVQLKESLRRQIHPDDSANVGRLLRPGTDDEDDDEGPVLINPAAPPQQDAEPEKKPGLFKRILSVFKKDTTDDPKVDTAGKTPKQIRQEKRELKRLQKEREKALKEKGQL</sequence>
<evidence type="ECO:0000256" key="7">
    <source>
        <dbReference type="ARBA" id="ARBA00022984"/>
    </source>
</evidence>
<evidence type="ECO:0000259" key="13">
    <source>
        <dbReference type="Pfam" id="PF00912"/>
    </source>
</evidence>
<reference evidence="14" key="1">
    <citation type="submission" date="2020-10" db="EMBL/GenBank/DDBJ databases">
        <title>Mucilaginibacter mali sp. nov., isolated from rhizosphere soil of apple orchard.</title>
        <authorList>
            <person name="Lee J.-S."/>
            <person name="Kim H.S."/>
            <person name="Kim J.-S."/>
        </authorList>
    </citation>
    <scope>NUCLEOTIDE SEQUENCE</scope>
    <source>
        <strain evidence="14">KCTC 22746</strain>
    </source>
</reference>
<feature type="transmembrane region" description="Helical" evidence="12">
    <location>
        <begin position="12"/>
        <end position="31"/>
    </location>
</feature>
<feature type="region of interest" description="Disordered" evidence="11">
    <location>
        <begin position="636"/>
        <end position="678"/>
    </location>
</feature>
<keyword evidence="10" id="KW-0961">Cell wall biogenesis/degradation</keyword>
<dbReference type="PANTHER" id="PTHR30400:SF0">
    <property type="entry name" value="BIOSYNTHETIC PEPTIDOGLYCAN TRANSGLYCOSYLASE"/>
    <property type="match status" value="1"/>
</dbReference>
<dbReference type="Pfam" id="PF00912">
    <property type="entry name" value="Transgly"/>
    <property type="match status" value="1"/>
</dbReference>